<dbReference type="GeneID" id="95983864"/>
<feature type="compositionally biased region" description="Low complexity" evidence="1">
    <location>
        <begin position="231"/>
        <end position="261"/>
    </location>
</feature>
<protein>
    <recommendedName>
        <fullName evidence="3">SCP domain-containing protein</fullName>
    </recommendedName>
</protein>
<feature type="compositionally biased region" description="Low complexity" evidence="1">
    <location>
        <begin position="445"/>
        <end position="473"/>
    </location>
</feature>
<feature type="region of interest" description="Disordered" evidence="1">
    <location>
        <begin position="215"/>
        <end position="667"/>
    </location>
</feature>
<name>A0ABR3QAU8_9TREE</name>
<accession>A0ABR3QAU8</accession>
<evidence type="ECO:0000256" key="1">
    <source>
        <dbReference type="SAM" id="MobiDB-lite"/>
    </source>
</evidence>
<evidence type="ECO:0000259" key="3">
    <source>
        <dbReference type="SMART" id="SM00198"/>
    </source>
</evidence>
<dbReference type="PANTHER" id="PTHR10334">
    <property type="entry name" value="CYSTEINE-RICH SECRETORY PROTEIN-RELATED"/>
    <property type="match status" value="1"/>
</dbReference>
<feature type="compositionally biased region" description="Polar residues" evidence="1">
    <location>
        <begin position="262"/>
        <end position="274"/>
    </location>
</feature>
<keyword evidence="2" id="KW-0732">Signal</keyword>
<dbReference type="InterPro" id="IPR014044">
    <property type="entry name" value="CAP_dom"/>
</dbReference>
<reference evidence="4 5" key="1">
    <citation type="submission" date="2023-08" db="EMBL/GenBank/DDBJ databases">
        <title>Annotated Genome Sequence of Vanrija albida AlHP1.</title>
        <authorList>
            <person name="Herzog R."/>
        </authorList>
    </citation>
    <scope>NUCLEOTIDE SEQUENCE [LARGE SCALE GENOMIC DNA]</scope>
    <source>
        <strain evidence="4 5">AlHP1</strain>
    </source>
</reference>
<dbReference type="Pfam" id="PF00188">
    <property type="entry name" value="CAP"/>
    <property type="match status" value="1"/>
</dbReference>
<dbReference type="Gene3D" id="3.40.33.10">
    <property type="entry name" value="CAP"/>
    <property type="match status" value="1"/>
</dbReference>
<proteinExistence type="predicted"/>
<dbReference type="CDD" id="cd05380">
    <property type="entry name" value="CAP_euk"/>
    <property type="match status" value="1"/>
</dbReference>
<feature type="compositionally biased region" description="Polar residues" evidence="1">
    <location>
        <begin position="580"/>
        <end position="617"/>
    </location>
</feature>
<dbReference type="EMBL" id="JBBXJM010000002">
    <property type="protein sequence ID" value="KAL1411849.1"/>
    <property type="molecule type" value="Genomic_DNA"/>
</dbReference>
<feature type="compositionally biased region" description="Gly residues" evidence="1">
    <location>
        <begin position="337"/>
        <end position="369"/>
    </location>
</feature>
<feature type="chain" id="PRO_5046893275" description="SCP domain-containing protein" evidence="2">
    <location>
        <begin position="21"/>
        <end position="709"/>
    </location>
</feature>
<comment type="caution">
    <text evidence="4">The sequence shown here is derived from an EMBL/GenBank/DDBJ whole genome shotgun (WGS) entry which is preliminary data.</text>
</comment>
<feature type="region of interest" description="Disordered" evidence="1">
    <location>
        <begin position="679"/>
        <end position="709"/>
    </location>
</feature>
<feature type="domain" description="SCP" evidence="3">
    <location>
        <begin position="65"/>
        <end position="192"/>
    </location>
</feature>
<sequence length="709" mass="71309">MFSTTALFGALTALAATANAAPVAPNSNYHTFVARASEPWFPAPPVGVNATTWEEPTPEDIAGTSDRAKWALQVHNIWRAQFDAPPMVWNATLAQIEADHTKACVWKHNPKSMDNLSGKWGGEPTVDGGISGWAFEYKDTKPEDLNHFTAMVWKSTTQLGCAWSNCVHANGGKWGGVPDFYFACAYDGEVPNMSGWQDRNVAKFNGKSKEEILADPAIRDVFPNPPRESSEVTSESASATASAPATATSAANAAAATPASNGNGTDVDSVNNQVKPVPADPSDPDYATLPECPDDETAPNNNNGTAPVVKPTPADPSDPDYSTLPECPDDVEEPVNGGTGGSNTGGNNNGGNGKDGATGTNGGGNGADGENGSTPGGPAKPVNPSGSPSGGSDSGSSNGASSVVPTADGQAKPTPANPSDPDYSTLPECPDDVEQPGSGGSGNKPTASPSSSGSGGSPSSASAASTPSAVPTADGQAKPTPADPSDPDYSTLPECPDDEGVSNNGTTPVSSAAPGSQSSVKPTPADPSDPDFSTYPECPDDIEQPSANSTATPSANYASVSASAVANATTSSEEILPTGNGYSDPNYNVSVQKNGTAAGNSTLPANGTEAGNSTLPGTGSLGAKPVEEGGVGNSTESETPVSSAQPSADGGSGSGSGESAYKGDGSDFWTWVQEQWKSFKAAHPGANPGNGYQGPGGKGDHGKPIAPSY</sequence>
<dbReference type="SUPFAM" id="SSF55797">
    <property type="entry name" value="PR-1-like"/>
    <property type="match status" value="1"/>
</dbReference>
<dbReference type="SMART" id="SM00198">
    <property type="entry name" value="SCP"/>
    <property type="match status" value="1"/>
</dbReference>
<dbReference type="Proteomes" id="UP001565368">
    <property type="component" value="Unassembled WGS sequence"/>
</dbReference>
<evidence type="ECO:0000313" key="5">
    <source>
        <dbReference type="Proteomes" id="UP001565368"/>
    </source>
</evidence>
<feature type="signal peptide" evidence="2">
    <location>
        <begin position="1"/>
        <end position="20"/>
    </location>
</feature>
<gene>
    <name evidence="4" type="ORF">Q8F55_002821</name>
</gene>
<dbReference type="InterPro" id="IPR035940">
    <property type="entry name" value="CAP_sf"/>
</dbReference>
<feature type="compositionally biased region" description="Polar residues" evidence="1">
    <location>
        <begin position="501"/>
        <end position="521"/>
    </location>
</feature>
<evidence type="ECO:0000313" key="4">
    <source>
        <dbReference type="EMBL" id="KAL1411849.1"/>
    </source>
</evidence>
<feature type="compositionally biased region" description="Low complexity" evidence="1">
    <location>
        <begin position="554"/>
        <end position="572"/>
    </location>
</feature>
<dbReference type="RefSeq" id="XP_069211793.1">
    <property type="nucleotide sequence ID" value="XM_069351407.1"/>
</dbReference>
<evidence type="ECO:0000256" key="2">
    <source>
        <dbReference type="SAM" id="SignalP"/>
    </source>
</evidence>
<dbReference type="InterPro" id="IPR001283">
    <property type="entry name" value="CRISP-related"/>
</dbReference>
<keyword evidence="5" id="KW-1185">Reference proteome</keyword>
<organism evidence="4 5">
    <name type="scientific">Vanrija albida</name>
    <dbReference type="NCBI Taxonomy" id="181172"/>
    <lineage>
        <taxon>Eukaryota</taxon>
        <taxon>Fungi</taxon>
        <taxon>Dikarya</taxon>
        <taxon>Basidiomycota</taxon>
        <taxon>Agaricomycotina</taxon>
        <taxon>Tremellomycetes</taxon>
        <taxon>Trichosporonales</taxon>
        <taxon>Trichosporonaceae</taxon>
        <taxon>Vanrija</taxon>
    </lineage>
</organism>